<keyword evidence="1" id="KW-0472">Membrane</keyword>
<dbReference type="EMBL" id="JAARRM010000007">
    <property type="protein sequence ID" value="MBC1522371.1"/>
    <property type="molecule type" value="Genomic_DNA"/>
</dbReference>
<dbReference type="NCBIfam" id="NF041516">
    <property type="entry name" value="PA2928_fam"/>
    <property type="match status" value="1"/>
</dbReference>
<comment type="caution">
    <text evidence="2">The sequence shown here is derived from an EMBL/GenBank/DDBJ whole genome shotgun (WGS) entry which is preliminary data.</text>
</comment>
<sequence>MELTFWDRIVRAFQYDLAIWHNVFLTIIYIIAGACVFFAIRYIRTLIRKKERFSITAFFTILIGPLVFPVVLFLILSLSLGGSSSVTPGQKFVTFKTSNGDEAVALTTGNFLANETGKYGTYGSTRYYGVALSQESGKKVWQTKLSGGEAELLGKTGDKLWYFTGNGLQVIALKTGKTLAKASDFKGIQNQLPKNYENYLVKDQLVYFKGLDGQFYQINPKNLTGKVVKEGIRAADFPETPVSDEKFETAQITATPDSDQLFALLSDKELQAIQAGGDIEMDQENERSYLYQTKLVKQNKVAVSDNEKVMSEAFISGEFILDPSRKRPTNDTFHTLTDFTSQVSDTENSAYSTEYNRFVRITGGLGVATSSKYLPLATSEGNWLILHYETIERNSSLKLSAFNPRTKQVSWTTLLYTSSISSTLKQGDKLTLLSNDDLLEINLKNGNLKGYSFQNDRFFSKKPE</sequence>
<dbReference type="RefSeq" id="WP_185374902.1">
    <property type="nucleotide sequence ID" value="NZ_JAARRM010000007.1"/>
</dbReference>
<dbReference type="InterPro" id="IPR048161">
    <property type="entry name" value="PA2928-like"/>
</dbReference>
<gene>
    <name evidence="2" type="ORF">HB912_12005</name>
</gene>
<dbReference type="Gene3D" id="2.130.10.10">
    <property type="entry name" value="YVTN repeat-like/Quinoprotein amine dehydrogenase"/>
    <property type="match status" value="1"/>
</dbReference>
<dbReference type="InterPro" id="IPR015943">
    <property type="entry name" value="WD40/YVTN_repeat-like_dom_sf"/>
</dbReference>
<reference evidence="2 3" key="1">
    <citation type="submission" date="2020-03" db="EMBL/GenBank/DDBJ databases">
        <title>Soil Listeria distribution.</title>
        <authorList>
            <person name="Liao J."/>
            <person name="Wiedmann M."/>
        </authorList>
    </citation>
    <scope>NUCLEOTIDE SEQUENCE [LARGE SCALE GENOMIC DNA]</scope>
    <source>
        <strain evidence="2 3">FSL L7-1507</strain>
    </source>
</reference>
<organism evidence="2 3">
    <name type="scientific">Listeria aquatica</name>
    <dbReference type="NCBI Taxonomy" id="1494960"/>
    <lineage>
        <taxon>Bacteria</taxon>
        <taxon>Bacillati</taxon>
        <taxon>Bacillota</taxon>
        <taxon>Bacilli</taxon>
        <taxon>Bacillales</taxon>
        <taxon>Listeriaceae</taxon>
        <taxon>Listeria</taxon>
    </lineage>
</organism>
<evidence type="ECO:0000256" key="1">
    <source>
        <dbReference type="SAM" id="Phobius"/>
    </source>
</evidence>
<dbReference type="Proteomes" id="UP000559885">
    <property type="component" value="Unassembled WGS sequence"/>
</dbReference>
<feature type="transmembrane region" description="Helical" evidence="1">
    <location>
        <begin position="20"/>
        <end position="43"/>
    </location>
</feature>
<name>A0A841ZUY9_9LIST</name>
<keyword evidence="1" id="KW-0812">Transmembrane</keyword>
<dbReference type="AlphaFoldDB" id="A0A841ZUY9"/>
<dbReference type="InterPro" id="IPR011047">
    <property type="entry name" value="Quinoprotein_ADH-like_sf"/>
</dbReference>
<accession>A0A841ZUY9</accession>
<dbReference type="SUPFAM" id="SSF50998">
    <property type="entry name" value="Quinoprotein alcohol dehydrogenase-like"/>
    <property type="match status" value="1"/>
</dbReference>
<protein>
    <submittedName>
        <fullName evidence="2">Uncharacterized protein</fullName>
    </submittedName>
</protein>
<feature type="transmembrane region" description="Helical" evidence="1">
    <location>
        <begin position="55"/>
        <end position="80"/>
    </location>
</feature>
<evidence type="ECO:0000313" key="3">
    <source>
        <dbReference type="Proteomes" id="UP000559885"/>
    </source>
</evidence>
<keyword evidence="1" id="KW-1133">Transmembrane helix</keyword>
<proteinExistence type="predicted"/>
<evidence type="ECO:0000313" key="2">
    <source>
        <dbReference type="EMBL" id="MBC1522371.1"/>
    </source>
</evidence>